<evidence type="ECO:0000313" key="10">
    <source>
        <dbReference type="EMBL" id="GMA90350.1"/>
    </source>
</evidence>
<evidence type="ECO:0000259" key="9">
    <source>
        <dbReference type="Pfam" id="PF08352"/>
    </source>
</evidence>
<dbReference type="SUPFAM" id="SSF52540">
    <property type="entry name" value="P-loop containing nucleoside triphosphate hydrolases"/>
    <property type="match status" value="1"/>
</dbReference>
<evidence type="ECO:0000256" key="4">
    <source>
        <dbReference type="ARBA" id="ARBA00022475"/>
    </source>
</evidence>
<evidence type="ECO:0000256" key="7">
    <source>
        <dbReference type="ARBA" id="ARBA00023136"/>
    </source>
</evidence>
<feature type="signal peptide" evidence="8">
    <location>
        <begin position="1"/>
        <end position="20"/>
    </location>
</feature>
<dbReference type="Gene3D" id="3.40.50.300">
    <property type="entry name" value="P-loop containing nucleotide triphosphate hydrolases"/>
    <property type="match status" value="1"/>
</dbReference>
<dbReference type="EMBL" id="BSVA01000001">
    <property type="protein sequence ID" value="GMA90350.1"/>
    <property type="molecule type" value="Genomic_DNA"/>
</dbReference>
<proteinExistence type="inferred from homology"/>
<keyword evidence="3" id="KW-0813">Transport</keyword>
<evidence type="ECO:0000313" key="11">
    <source>
        <dbReference type="Proteomes" id="UP001157069"/>
    </source>
</evidence>
<evidence type="ECO:0000256" key="8">
    <source>
        <dbReference type="SAM" id="SignalP"/>
    </source>
</evidence>
<dbReference type="InterPro" id="IPR027417">
    <property type="entry name" value="P-loop_NTPase"/>
</dbReference>
<gene>
    <name evidence="10" type="ORF">GCM10025869_08790</name>
</gene>
<name>A0ABQ6JSX2_9MICO</name>
<organism evidence="10 11">
    <name type="scientific">Homoserinibacter gongjuensis</name>
    <dbReference type="NCBI Taxonomy" id="1162968"/>
    <lineage>
        <taxon>Bacteria</taxon>
        <taxon>Bacillati</taxon>
        <taxon>Actinomycetota</taxon>
        <taxon>Actinomycetes</taxon>
        <taxon>Micrococcales</taxon>
        <taxon>Microbacteriaceae</taxon>
        <taxon>Homoserinibacter</taxon>
    </lineage>
</organism>
<dbReference type="InterPro" id="IPR050388">
    <property type="entry name" value="ABC_Ni/Peptide_Import"/>
</dbReference>
<reference evidence="11" key="1">
    <citation type="journal article" date="2019" name="Int. J. Syst. Evol. Microbiol.">
        <title>The Global Catalogue of Microorganisms (GCM) 10K type strain sequencing project: providing services to taxonomists for standard genome sequencing and annotation.</title>
        <authorList>
            <consortium name="The Broad Institute Genomics Platform"/>
            <consortium name="The Broad Institute Genome Sequencing Center for Infectious Disease"/>
            <person name="Wu L."/>
            <person name="Ma J."/>
        </authorList>
    </citation>
    <scope>NUCLEOTIDE SEQUENCE [LARGE SCALE GENOMIC DNA]</scope>
    <source>
        <strain evidence="11">NBRC 108755</strain>
    </source>
</reference>
<feature type="chain" id="PRO_5046573715" description="Oligopeptide/dipeptide ABC transporter C-terminal domain-containing protein" evidence="8">
    <location>
        <begin position="21"/>
        <end position="166"/>
    </location>
</feature>
<keyword evidence="7" id="KW-0472">Membrane</keyword>
<comment type="similarity">
    <text evidence="2">Belongs to the ABC transporter superfamily.</text>
</comment>
<dbReference type="Proteomes" id="UP001157069">
    <property type="component" value="Unassembled WGS sequence"/>
</dbReference>
<comment type="subcellular location">
    <subcellularLocation>
        <location evidence="1">Membrane</location>
    </subcellularLocation>
</comment>
<evidence type="ECO:0000256" key="2">
    <source>
        <dbReference type="ARBA" id="ARBA00005417"/>
    </source>
</evidence>
<sequence>MRQRAMIALALAGSPGLMLADEPTTALDVTVQARILDLLSSLRQTEGMAMLLVSHDLRVMAHVADDLVVMYAGRVAERGPAADLLARPKHPYTRALVKSVPAVTTKSALAEPLPGAPANPRSRPSGCPFHPRCPMAQDICRVVEPPFIAIDEVRRSACHFAEEVPA</sequence>
<dbReference type="PANTHER" id="PTHR43297">
    <property type="entry name" value="OLIGOPEPTIDE TRANSPORT ATP-BINDING PROTEIN APPD"/>
    <property type="match status" value="1"/>
</dbReference>
<evidence type="ECO:0000256" key="5">
    <source>
        <dbReference type="ARBA" id="ARBA00022741"/>
    </source>
</evidence>
<protein>
    <recommendedName>
        <fullName evidence="9">Oligopeptide/dipeptide ABC transporter C-terminal domain-containing protein</fullName>
    </recommendedName>
</protein>
<evidence type="ECO:0000256" key="1">
    <source>
        <dbReference type="ARBA" id="ARBA00004370"/>
    </source>
</evidence>
<keyword evidence="11" id="KW-1185">Reference proteome</keyword>
<evidence type="ECO:0000256" key="3">
    <source>
        <dbReference type="ARBA" id="ARBA00022448"/>
    </source>
</evidence>
<dbReference type="InterPro" id="IPR013563">
    <property type="entry name" value="Oligopep_ABC_C"/>
</dbReference>
<comment type="caution">
    <text evidence="10">The sequence shown here is derived from an EMBL/GenBank/DDBJ whole genome shotgun (WGS) entry which is preliminary data.</text>
</comment>
<dbReference type="Pfam" id="PF08352">
    <property type="entry name" value="oligo_HPY"/>
    <property type="match status" value="1"/>
</dbReference>
<keyword evidence="8" id="KW-0732">Signal</keyword>
<keyword evidence="6" id="KW-0067">ATP-binding</keyword>
<dbReference type="PANTHER" id="PTHR43297:SF2">
    <property type="entry name" value="DIPEPTIDE TRANSPORT ATP-BINDING PROTEIN DPPD"/>
    <property type="match status" value="1"/>
</dbReference>
<evidence type="ECO:0000256" key="6">
    <source>
        <dbReference type="ARBA" id="ARBA00022840"/>
    </source>
</evidence>
<keyword evidence="5" id="KW-0547">Nucleotide-binding</keyword>
<keyword evidence="4" id="KW-1003">Cell membrane</keyword>
<dbReference type="NCBIfam" id="TIGR01727">
    <property type="entry name" value="oligo_HPY"/>
    <property type="match status" value="1"/>
</dbReference>
<feature type="domain" description="Oligopeptide/dipeptide ABC transporter C-terminal" evidence="9">
    <location>
        <begin position="77"/>
        <end position="140"/>
    </location>
</feature>
<accession>A0ABQ6JSX2</accession>